<dbReference type="PROSITE" id="PS00086">
    <property type="entry name" value="CYTOCHROME_P450"/>
    <property type="match status" value="1"/>
</dbReference>
<evidence type="ECO:0000256" key="10">
    <source>
        <dbReference type="RuleBase" id="RU000461"/>
    </source>
</evidence>
<reference evidence="12" key="1">
    <citation type="submission" date="2020-11" db="EMBL/GenBank/DDBJ databases">
        <authorList>
            <consortium name="DOE Joint Genome Institute"/>
            <person name="Ahrendt S."/>
            <person name="Riley R."/>
            <person name="Andreopoulos W."/>
            <person name="Labutti K."/>
            <person name="Pangilinan J."/>
            <person name="Ruiz-Duenas F.J."/>
            <person name="Barrasa J.M."/>
            <person name="Sanchez-Garcia M."/>
            <person name="Camarero S."/>
            <person name="Miyauchi S."/>
            <person name="Serrano A."/>
            <person name="Linde D."/>
            <person name="Babiker R."/>
            <person name="Drula E."/>
            <person name="Ayuso-Fernandez I."/>
            <person name="Pacheco R."/>
            <person name="Padilla G."/>
            <person name="Ferreira P."/>
            <person name="Barriuso J."/>
            <person name="Kellner H."/>
            <person name="Castanera R."/>
            <person name="Alfaro M."/>
            <person name="Ramirez L."/>
            <person name="Pisabarro A.G."/>
            <person name="Kuo A."/>
            <person name="Tritt A."/>
            <person name="Lipzen A."/>
            <person name="He G."/>
            <person name="Yan M."/>
            <person name="Ng V."/>
            <person name="Cullen D."/>
            <person name="Martin F."/>
            <person name="Rosso M.-N."/>
            <person name="Henrissat B."/>
            <person name="Hibbett D."/>
            <person name="Martinez A.T."/>
            <person name="Grigoriev I.V."/>
        </authorList>
    </citation>
    <scope>NUCLEOTIDE SEQUENCE</scope>
    <source>
        <strain evidence="12">CBS 247.69</strain>
    </source>
</reference>
<evidence type="ECO:0000256" key="7">
    <source>
        <dbReference type="ARBA" id="ARBA00023004"/>
    </source>
</evidence>
<gene>
    <name evidence="12" type="ORF">BDZ94DRAFT_1262595</name>
</gene>
<dbReference type="InterPro" id="IPR002401">
    <property type="entry name" value="Cyt_P450_E_grp-I"/>
</dbReference>
<dbReference type="InterPro" id="IPR050364">
    <property type="entry name" value="Cytochrome_P450_fung"/>
</dbReference>
<dbReference type="InterPro" id="IPR017972">
    <property type="entry name" value="Cyt_P450_CS"/>
</dbReference>
<dbReference type="PANTHER" id="PTHR46300:SF7">
    <property type="entry name" value="P450, PUTATIVE (EUROFUNG)-RELATED"/>
    <property type="match status" value="1"/>
</dbReference>
<dbReference type="EMBL" id="MU150277">
    <property type="protein sequence ID" value="KAF9461958.1"/>
    <property type="molecule type" value="Genomic_DNA"/>
</dbReference>
<evidence type="ECO:0000256" key="2">
    <source>
        <dbReference type="ARBA" id="ARBA00005179"/>
    </source>
</evidence>
<dbReference type="GO" id="GO:0016705">
    <property type="term" value="F:oxidoreductase activity, acting on paired donors, with incorporation or reduction of molecular oxygen"/>
    <property type="evidence" value="ECO:0007669"/>
    <property type="project" value="InterPro"/>
</dbReference>
<dbReference type="Gene3D" id="1.10.630.10">
    <property type="entry name" value="Cytochrome P450"/>
    <property type="match status" value="1"/>
</dbReference>
<evidence type="ECO:0000256" key="5">
    <source>
        <dbReference type="ARBA" id="ARBA00022723"/>
    </source>
</evidence>
<evidence type="ECO:0000256" key="6">
    <source>
        <dbReference type="ARBA" id="ARBA00023002"/>
    </source>
</evidence>
<evidence type="ECO:0000256" key="4">
    <source>
        <dbReference type="ARBA" id="ARBA00022617"/>
    </source>
</evidence>
<dbReference type="InterPro" id="IPR036396">
    <property type="entry name" value="Cyt_P450_sf"/>
</dbReference>
<evidence type="ECO:0000256" key="9">
    <source>
        <dbReference type="PIRSR" id="PIRSR602401-1"/>
    </source>
</evidence>
<evidence type="ECO:0000256" key="3">
    <source>
        <dbReference type="ARBA" id="ARBA00010617"/>
    </source>
</evidence>
<keyword evidence="6 10" id="KW-0560">Oxidoreductase</keyword>
<dbReference type="SUPFAM" id="SSF48264">
    <property type="entry name" value="Cytochrome P450"/>
    <property type="match status" value="1"/>
</dbReference>
<dbReference type="GO" id="GO:0005506">
    <property type="term" value="F:iron ion binding"/>
    <property type="evidence" value="ECO:0007669"/>
    <property type="project" value="InterPro"/>
</dbReference>
<evidence type="ECO:0000256" key="1">
    <source>
        <dbReference type="ARBA" id="ARBA00001971"/>
    </source>
</evidence>
<dbReference type="AlphaFoldDB" id="A0A9P5Y292"/>
<dbReference type="OrthoDB" id="2789670at2759"/>
<name>A0A9P5Y292_9AGAR</name>
<evidence type="ECO:0000313" key="13">
    <source>
        <dbReference type="Proteomes" id="UP000807353"/>
    </source>
</evidence>
<keyword evidence="4 9" id="KW-0349">Heme</keyword>
<evidence type="ECO:0000256" key="11">
    <source>
        <dbReference type="SAM" id="Phobius"/>
    </source>
</evidence>
<protein>
    <submittedName>
        <fullName evidence="12">Cytochrome P450</fullName>
    </submittedName>
</protein>
<evidence type="ECO:0000256" key="8">
    <source>
        <dbReference type="ARBA" id="ARBA00023033"/>
    </source>
</evidence>
<feature type="transmembrane region" description="Helical" evidence="11">
    <location>
        <begin position="7"/>
        <end position="27"/>
    </location>
</feature>
<dbReference type="InterPro" id="IPR001128">
    <property type="entry name" value="Cyt_P450"/>
</dbReference>
<dbReference type="PANTHER" id="PTHR46300">
    <property type="entry name" value="P450, PUTATIVE (EUROFUNG)-RELATED-RELATED"/>
    <property type="match status" value="1"/>
</dbReference>
<keyword evidence="11" id="KW-1133">Transmembrane helix</keyword>
<feature type="binding site" description="axial binding residue" evidence="9">
    <location>
        <position position="439"/>
    </location>
    <ligand>
        <name>heme</name>
        <dbReference type="ChEBI" id="CHEBI:30413"/>
    </ligand>
    <ligandPart>
        <name>Fe</name>
        <dbReference type="ChEBI" id="CHEBI:18248"/>
    </ligandPart>
</feature>
<keyword evidence="8 10" id="KW-0503">Monooxygenase</keyword>
<dbReference type="PRINTS" id="PR00463">
    <property type="entry name" value="EP450I"/>
</dbReference>
<dbReference type="Proteomes" id="UP000807353">
    <property type="component" value="Unassembled WGS sequence"/>
</dbReference>
<dbReference type="GO" id="GO:0020037">
    <property type="term" value="F:heme binding"/>
    <property type="evidence" value="ECO:0007669"/>
    <property type="project" value="InterPro"/>
</dbReference>
<proteinExistence type="inferred from homology"/>
<keyword evidence="5 9" id="KW-0479">Metal-binding</keyword>
<comment type="caution">
    <text evidence="12">The sequence shown here is derived from an EMBL/GenBank/DDBJ whole genome shotgun (WGS) entry which is preliminary data.</text>
</comment>
<accession>A0A9P5Y292</accession>
<comment type="cofactor">
    <cofactor evidence="1 9">
        <name>heme</name>
        <dbReference type="ChEBI" id="CHEBI:30413"/>
    </cofactor>
</comment>
<dbReference type="Pfam" id="PF00067">
    <property type="entry name" value="p450"/>
    <property type="match status" value="1"/>
</dbReference>
<dbReference type="CDD" id="cd11065">
    <property type="entry name" value="CYP64-like"/>
    <property type="match status" value="1"/>
</dbReference>
<dbReference type="PRINTS" id="PR00385">
    <property type="entry name" value="P450"/>
</dbReference>
<comment type="similarity">
    <text evidence="3 10">Belongs to the cytochrome P450 family.</text>
</comment>
<dbReference type="GO" id="GO:0004497">
    <property type="term" value="F:monooxygenase activity"/>
    <property type="evidence" value="ECO:0007669"/>
    <property type="project" value="UniProtKB-KW"/>
</dbReference>
<keyword evidence="7 9" id="KW-0408">Iron</keyword>
<comment type="pathway">
    <text evidence="2">Secondary metabolite biosynthesis.</text>
</comment>
<keyword evidence="11" id="KW-0812">Transmembrane</keyword>
<keyword evidence="11" id="KW-0472">Membrane</keyword>
<keyword evidence="13" id="KW-1185">Reference proteome</keyword>
<sequence>MALHIEGNEVVLSILGSFILYLAFTFLSQRATSSLPGPSGWPIIGNLLDLNVEYLYATCDKWKKQYGDVFQLSVLGGTMVVIGSADAANELLERRGTKYSGRPDMPMITELMGWEWSFTFMPYGNRWREQRRLFVNNYHGGMIEHKVPAFEEVQKLLVSLLDSPESFSHHLKTYTAGLIIKRTYGYNVTSMNDPLLRLVDETNKTTSIAVTPGAFWVNLFPKMKYIPEWVLPGGGFKRQAREWRKLTDAMVEVPFQMVKEQVMKGTSSPSFVSKCLDLDSDPRRTSLTDKLIKETAAVAYAAGADTTFSVLASFVLAMTLYPEAQKRMQAEIDSVCSVERFPVFEDRPQLPYTDSVLVEVMRLTPPLPLAVPHRLDEADTFRGKYIPKGSVILANVWAILRDEEVFEDPSTFKPERYIDNPALRDKALNAIFGYGRRSCAGKGLALDTAWIAMVSIISAFDISKAVDKNGNEIDFEVKVLPGSASHVRPFPCKITPRFSSSMRMIKELAQELS</sequence>
<evidence type="ECO:0000313" key="12">
    <source>
        <dbReference type="EMBL" id="KAF9461958.1"/>
    </source>
</evidence>
<organism evidence="12 13">
    <name type="scientific">Collybia nuda</name>
    <dbReference type="NCBI Taxonomy" id="64659"/>
    <lineage>
        <taxon>Eukaryota</taxon>
        <taxon>Fungi</taxon>
        <taxon>Dikarya</taxon>
        <taxon>Basidiomycota</taxon>
        <taxon>Agaricomycotina</taxon>
        <taxon>Agaricomycetes</taxon>
        <taxon>Agaricomycetidae</taxon>
        <taxon>Agaricales</taxon>
        <taxon>Tricholomatineae</taxon>
        <taxon>Clitocybaceae</taxon>
        <taxon>Collybia</taxon>
    </lineage>
</organism>